<evidence type="ECO:0000313" key="1">
    <source>
        <dbReference type="EMBL" id="MSU06754.1"/>
    </source>
</evidence>
<proteinExistence type="predicted"/>
<comment type="caution">
    <text evidence="1">The sequence shown here is derived from an EMBL/GenBank/DDBJ whole genome shotgun (WGS) entry which is preliminary data.</text>
</comment>
<protein>
    <submittedName>
        <fullName evidence="1">DUF2871 family protein</fullName>
    </submittedName>
</protein>
<dbReference type="AlphaFoldDB" id="A0A7X2TQR3"/>
<evidence type="ECO:0000313" key="2">
    <source>
        <dbReference type="Proteomes" id="UP000460549"/>
    </source>
</evidence>
<sequence length="43" mass="4903">MKKYINRSIFYALLAMAGGVFYREFTKIMSFIGTTALGKVQVH</sequence>
<dbReference type="RefSeq" id="WP_154425864.1">
    <property type="nucleotide sequence ID" value="NZ_VUNN01000016.1"/>
</dbReference>
<accession>A0A7X2TQR3</accession>
<keyword evidence="2" id="KW-1185">Reference proteome</keyword>
<dbReference type="Proteomes" id="UP000460549">
    <property type="component" value="Unassembled WGS sequence"/>
</dbReference>
<dbReference type="InterPro" id="IPR021299">
    <property type="entry name" value="DUF2871"/>
</dbReference>
<dbReference type="Pfam" id="PF11070">
    <property type="entry name" value="DUF2871"/>
    <property type="match status" value="1"/>
</dbReference>
<organism evidence="1 2">
    <name type="scientific">Bullifex porci</name>
    <dbReference type="NCBI Taxonomy" id="2606638"/>
    <lineage>
        <taxon>Bacteria</taxon>
        <taxon>Pseudomonadati</taxon>
        <taxon>Spirochaetota</taxon>
        <taxon>Spirochaetia</taxon>
        <taxon>Spirochaetales</taxon>
        <taxon>Spirochaetaceae</taxon>
        <taxon>Bullifex</taxon>
    </lineage>
</organism>
<dbReference type="EMBL" id="VUNN01000016">
    <property type="protein sequence ID" value="MSU06754.1"/>
    <property type="molecule type" value="Genomic_DNA"/>
</dbReference>
<gene>
    <name evidence="1" type="ORF">FYJ80_08195</name>
</gene>
<name>A0A7X2TQR3_9SPIO</name>
<reference evidence="1 2" key="1">
    <citation type="submission" date="2019-08" db="EMBL/GenBank/DDBJ databases">
        <title>In-depth cultivation of the pig gut microbiome towards novel bacterial diversity and tailored functional studies.</title>
        <authorList>
            <person name="Wylensek D."/>
            <person name="Hitch T.C.A."/>
            <person name="Clavel T."/>
        </authorList>
    </citation>
    <scope>NUCLEOTIDE SEQUENCE [LARGE SCALE GENOMIC DNA]</scope>
    <source>
        <strain evidence="1 2">NM-380-WT-3C1</strain>
    </source>
</reference>